<dbReference type="AlphaFoldDB" id="A0A447RJG3"/>
<protein>
    <submittedName>
        <fullName evidence="1">Uncharacterized protein</fullName>
    </submittedName>
</protein>
<sequence>MVCDGSRLVVPALTKQHIEACRGKRRLQRGQLGFIADVERRQA</sequence>
<dbReference type="Proteomes" id="UP000282433">
    <property type="component" value="Chromosome"/>
</dbReference>
<proteinExistence type="predicted"/>
<evidence type="ECO:0000313" key="1">
    <source>
        <dbReference type="EMBL" id="VEA99980.1"/>
    </source>
</evidence>
<evidence type="ECO:0000313" key="2">
    <source>
        <dbReference type="Proteomes" id="UP000282433"/>
    </source>
</evidence>
<dbReference type="EMBL" id="LR134162">
    <property type="protein sequence ID" value="VEA99980.1"/>
    <property type="molecule type" value="Genomic_DNA"/>
</dbReference>
<gene>
    <name evidence="1" type="ORF">NCTC13635_00959</name>
</gene>
<accession>A0A447RJG3</accession>
<name>A0A447RJG3_KLEPN</name>
<organism evidence="1 2">
    <name type="scientific">Klebsiella pneumoniae</name>
    <dbReference type="NCBI Taxonomy" id="573"/>
    <lineage>
        <taxon>Bacteria</taxon>
        <taxon>Pseudomonadati</taxon>
        <taxon>Pseudomonadota</taxon>
        <taxon>Gammaproteobacteria</taxon>
        <taxon>Enterobacterales</taxon>
        <taxon>Enterobacteriaceae</taxon>
        <taxon>Klebsiella/Raoultella group</taxon>
        <taxon>Klebsiella</taxon>
        <taxon>Klebsiella pneumoniae complex</taxon>
    </lineage>
</organism>
<reference evidence="1 2" key="1">
    <citation type="submission" date="2018-12" db="EMBL/GenBank/DDBJ databases">
        <authorList>
            <consortium name="Pathogen Informatics"/>
        </authorList>
    </citation>
    <scope>NUCLEOTIDE SEQUENCE [LARGE SCALE GENOMIC DNA]</scope>
    <source>
        <strain evidence="1 2">NCTC13635</strain>
    </source>
</reference>